<feature type="chain" id="PRO_5031110570" evidence="2">
    <location>
        <begin position="24"/>
        <end position="107"/>
    </location>
</feature>
<feature type="signal peptide" evidence="2">
    <location>
        <begin position="1"/>
        <end position="23"/>
    </location>
</feature>
<evidence type="ECO:0000256" key="2">
    <source>
        <dbReference type="SAM" id="SignalP"/>
    </source>
</evidence>
<keyword evidence="1" id="KW-1133">Transmembrane helix</keyword>
<feature type="transmembrane region" description="Helical" evidence="1">
    <location>
        <begin position="75"/>
        <end position="95"/>
    </location>
</feature>
<evidence type="ECO:0000313" key="3">
    <source>
        <dbReference type="EMBL" id="MBA0015932.1"/>
    </source>
</evidence>
<dbReference type="RefSeq" id="WP_180745983.1">
    <property type="nucleotide sequence ID" value="NZ_CBCRWQ010000001.1"/>
</dbReference>
<keyword evidence="4" id="KW-1185">Reference proteome</keyword>
<keyword evidence="1" id="KW-0812">Transmembrane</keyword>
<proteinExistence type="predicted"/>
<reference evidence="3 4" key="1">
    <citation type="submission" date="2020-07" db="EMBL/GenBank/DDBJ databases">
        <authorList>
            <person name="Hilgarth M."/>
            <person name="Werum V."/>
            <person name="Vogel R.F."/>
        </authorList>
    </citation>
    <scope>NUCLEOTIDE SEQUENCE [LARGE SCALE GENOMIC DNA]</scope>
    <source>
        <strain evidence="3 4">DSM 28961</strain>
    </source>
</reference>
<gene>
    <name evidence="3" type="ORF">HZR21_02025</name>
</gene>
<dbReference type="GeneID" id="303194283"/>
<accession>A0A7V8MZT3</accession>
<dbReference type="NCBIfam" id="TIGR01167">
    <property type="entry name" value="LPXTG_anchor"/>
    <property type="match status" value="1"/>
</dbReference>
<keyword evidence="2" id="KW-0732">Signal</keyword>
<dbReference type="AlphaFoldDB" id="A0A7V8MZT3"/>
<dbReference type="EMBL" id="JACBNY010000002">
    <property type="protein sequence ID" value="MBA0015932.1"/>
    <property type="molecule type" value="Genomic_DNA"/>
</dbReference>
<name>A0A7V8MZT3_9LACT</name>
<organism evidence="3 4">
    <name type="scientific">Pseudolactococcus laudensis</name>
    <dbReference type="NCBI Taxonomy" id="1494461"/>
    <lineage>
        <taxon>Bacteria</taxon>
        <taxon>Bacillati</taxon>
        <taxon>Bacillota</taxon>
        <taxon>Bacilli</taxon>
        <taxon>Lactobacillales</taxon>
        <taxon>Streptococcaceae</taxon>
        <taxon>Pseudolactococcus</taxon>
    </lineage>
</organism>
<evidence type="ECO:0000256" key="1">
    <source>
        <dbReference type="SAM" id="Phobius"/>
    </source>
</evidence>
<sequence>MNKKNILVLCLLLLLIPVSFAHADETEYQSQGDVGFTGTWEIPKSEELPNTEEPLPITGDVPAKNIILPQTGDSATASLVTSSFGILILFLMTFYKKFKGEGAMKQN</sequence>
<keyword evidence="1" id="KW-0472">Membrane</keyword>
<comment type="caution">
    <text evidence="3">The sequence shown here is derived from an EMBL/GenBank/DDBJ whole genome shotgun (WGS) entry which is preliminary data.</text>
</comment>
<evidence type="ECO:0000313" key="4">
    <source>
        <dbReference type="Proteomes" id="UP000530186"/>
    </source>
</evidence>
<dbReference type="Proteomes" id="UP000530186">
    <property type="component" value="Unassembled WGS sequence"/>
</dbReference>
<protein>
    <submittedName>
        <fullName evidence="3">LPXTG cell wall anchor domain-containing protein</fullName>
    </submittedName>
</protein>